<feature type="chain" id="PRO_5003960411" evidence="1">
    <location>
        <begin position="29"/>
        <end position="119"/>
    </location>
</feature>
<evidence type="ECO:0000313" key="3">
    <source>
        <dbReference type="Proteomes" id="UP000011081"/>
    </source>
</evidence>
<dbReference type="AlphaFoldDB" id="L2GVU8"/>
<evidence type="ECO:0000256" key="1">
    <source>
        <dbReference type="SAM" id="SignalP"/>
    </source>
</evidence>
<reference evidence="3" key="1">
    <citation type="submission" date="2011-03" db="EMBL/GenBank/DDBJ databases">
        <title>The genome sequence of Vavraia culicis strain floridensis.</title>
        <authorList>
            <consortium name="The Broad Institute Genome Sequencing Platform"/>
            <person name="Cuomo C."/>
            <person name="Becnel J."/>
            <person name="Sanscrainte N."/>
            <person name="Young S.K."/>
            <person name="Zeng Q."/>
            <person name="Gargeya S."/>
            <person name="Fitzgerald M."/>
            <person name="Haas B."/>
            <person name="Abouelleil A."/>
            <person name="Alvarado L."/>
            <person name="Arachchi H.M."/>
            <person name="Berlin A."/>
            <person name="Chapman S.B."/>
            <person name="Gearin G."/>
            <person name="Goldberg J."/>
            <person name="Griggs A."/>
            <person name="Gujja S."/>
            <person name="Hansen M."/>
            <person name="Heiman D."/>
            <person name="Howarth C."/>
            <person name="Larimer J."/>
            <person name="Lui A."/>
            <person name="MacDonald P.J.P."/>
            <person name="McCowen C."/>
            <person name="Montmayeur A."/>
            <person name="Murphy C."/>
            <person name="Neiman D."/>
            <person name="Pearson M."/>
            <person name="Priest M."/>
            <person name="Roberts A."/>
            <person name="Saif S."/>
            <person name="Shea T."/>
            <person name="Sisk P."/>
            <person name="Stolte C."/>
            <person name="Sykes S."/>
            <person name="Wortman J."/>
            <person name="Nusbaum C."/>
            <person name="Birren B."/>
        </authorList>
    </citation>
    <scope>NUCLEOTIDE SEQUENCE [LARGE SCALE GENOMIC DNA]</scope>
    <source>
        <strain evidence="3">floridensis</strain>
    </source>
</reference>
<sequence length="119" mass="14271">MPLKLSKLRIRNCLIVLLFMIIHHVGYHAKNSYQVNKRMIYGNSRSLLGFILLDRYHSIQSFFEVYNPNNITFCACNRYPRQNWNEVVNQVYEIEYESVTREARLAKKSFIEGNKWNSY</sequence>
<organism evidence="2 3">
    <name type="scientific">Vavraia culicis (isolate floridensis)</name>
    <name type="common">Microsporidian parasite</name>
    <dbReference type="NCBI Taxonomy" id="948595"/>
    <lineage>
        <taxon>Eukaryota</taxon>
        <taxon>Fungi</taxon>
        <taxon>Fungi incertae sedis</taxon>
        <taxon>Microsporidia</taxon>
        <taxon>Pleistophoridae</taxon>
        <taxon>Vavraia</taxon>
    </lineage>
</organism>
<dbReference type="VEuPathDB" id="MicrosporidiaDB:VCUG_00762"/>
<dbReference type="HOGENOM" id="CLU_2063259_0_0_1"/>
<protein>
    <submittedName>
        <fullName evidence="2">Uncharacterized protein</fullName>
    </submittedName>
</protein>
<dbReference type="Proteomes" id="UP000011081">
    <property type="component" value="Unassembled WGS sequence"/>
</dbReference>
<gene>
    <name evidence="2" type="ORF">VCUG_00762</name>
</gene>
<dbReference type="EMBL" id="GL877412">
    <property type="protein sequence ID" value="ELA47801.1"/>
    <property type="molecule type" value="Genomic_DNA"/>
</dbReference>
<evidence type="ECO:0000313" key="2">
    <source>
        <dbReference type="EMBL" id="ELA47801.1"/>
    </source>
</evidence>
<keyword evidence="3" id="KW-1185">Reference proteome</keyword>
<dbReference type="InParanoid" id="L2GVU8"/>
<feature type="signal peptide" evidence="1">
    <location>
        <begin position="1"/>
        <end position="28"/>
    </location>
</feature>
<dbReference type="RefSeq" id="XP_008073783.1">
    <property type="nucleotide sequence ID" value="XM_008075592.1"/>
</dbReference>
<name>L2GVU8_VAVCU</name>
<dbReference type="GeneID" id="19878647"/>
<proteinExistence type="predicted"/>
<keyword evidence="1" id="KW-0732">Signal</keyword>
<accession>L2GVU8</accession>